<gene>
    <name evidence="1" type="ORF">KV112_18245</name>
</gene>
<dbReference type="EMBL" id="JAYJJT010000024">
    <property type="protein sequence ID" value="MEB3051657.1"/>
    <property type="molecule type" value="Genomic_DNA"/>
</dbReference>
<dbReference type="Gene3D" id="3.20.170.20">
    <property type="entry name" value="Protein of unknown function DUF952"/>
    <property type="match status" value="1"/>
</dbReference>
<dbReference type="Proteomes" id="UP001299046">
    <property type="component" value="Unassembled WGS sequence"/>
</dbReference>
<proteinExistence type="predicted"/>
<accession>A0ABU5YNL0</accession>
<evidence type="ECO:0000313" key="1">
    <source>
        <dbReference type="EMBL" id="MEB3051657.1"/>
    </source>
</evidence>
<evidence type="ECO:0000313" key="2">
    <source>
        <dbReference type="Proteomes" id="UP001299046"/>
    </source>
</evidence>
<dbReference type="PANTHER" id="PTHR34129:SF1">
    <property type="entry name" value="DUF952 DOMAIN-CONTAINING PROTEIN"/>
    <property type="match status" value="1"/>
</dbReference>
<dbReference type="SUPFAM" id="SSF56399">
    <property type="entry name" value="ADP-ribosylation"/>
    <property type="match status" value="1"/>
</dbReference>
<comment type="caution">
    <text evidence="1">The sequence shown here is derived from an EMBL/GenBank/DDBJ whole genome shotgun (WGS) entry which is preliminary data.</text>
</comment>
<dbReference type="PANTHER" id="PTHR34129">
    <property type="entry name" value="BLR1139 PROTEIN"/>
    <property type="match status" value="1"/>
</dbReference>
<dbReference type="Pfam" id="PF06108">
    <property type="entry name" value="DUF952"/>
    <property type="match status" value="1"/>
</dbReference>
<organism evidence="1 2">
    <name type="scientific">[Mycobacterium] zoologicum</name>
    <dbReference type="NCBI Taxonomy" id="2872311"/>
    <lineage>
        <taxon>Bacteria</taxon>
        <taxon>Bacillati</taxon>
        <taxon>Actinomycetota</taxon>
        <taxon>Actinomycetes</taxon>
        <taxon>Mycobacteriales</taxon>
        <taxon>Mycobacteriaceae</taxon>
        <taxon>Mycolicibacter</taxon>
    </lineage>
</organism>
<name>A0ABU5YNL0_9MYCO</name>
<protein>
    <submittedName>
        <fullName evidence="1">DUF952 domain-containing protein</fullName>
    </submittedName>
</protein>
<sequence length="117" mass="12684">MNDNGILVHLCSDRDWASAQRSGALRPESLDDVGFVHLSTPEQVHLPANRLYQGRTDLVLLQVDSTKVGAPVRWEPGVPGDPDAMLFPHLYGPLPTDAVVGVRAYQPGPDGRFDAAD</sequence>
<dbReference type="RefSeq" id="WP_224860946.1">
    <property type="nucleotide sequence ID" value="NZ_JAYJJS010000023.1"/>
</dbReference>
<dbReference type="InterPro" id="IPR009297">
    <property type="entry name" value="DUF952"/>
</dbReference>
<keyword evidence="2" id="KW-1185">Reference proteome</keyword>
<reference evidence="1 2" key="1">
    <citation type="submission" date="2023-12" db="EMBL/GenBank/DDBJ databases">
        <title>Description of new species of Mycobacterium terrae complex isolated from sewage at the Sao Paulo Zoological Park Foundation in Brazil.</title>
        <authorList>
            <person name="Romagnoli C.L."/>
            <person name="Conceicao E.C."/>
            <person name="Machado E."/>
            <person name="Barreto L.B.P.F."/>
            <person name="Sharma A."/>
            <person name="Silva N.M."/>
            <person name="Marques L.E."/>
            <person name="Juliana M.A."/>
            <person name="Lourenco M.C.S."/>
            <person name="Digiampietri L.A."/>
            <person name="Suffys P.N."/>
            <person name="Viana-Niero C."/>
        </authorList>
    </citation>
    <scope>NUCLEOTIDE SEQUENCE [LARGE SCALE GENOMIC DNA]</scope>
    <source>
        <strain evidence="1 2">MYC123</strain>
    </source>
</reference>